<reference evidence="1" key="1">
    <citation type="submission" date="2020-10" db="EMBL/GenBank/DDBJ databases">
        <title>Taxonomic study of unclassified bacteria belonging to the class Ktedonobacteria.</title>
        <authorList>
            <person name="Yabe S."/>
            <person name="Wang C.M."/>
            <person name="Zheng Y."/>
            <person name="Sakai Y."/>
            <person name="Cavaletti L."/>
            <person name="Monciardini P."/>
            <person name="Donadio S."/>
        </authorList>
    </citation>
    <scope>NUCLEOTIDE SEQUENCE</scope>
    <source>
        <strain evidence="1">ID150040</strain>
    </source>
</reference>
<dbReference type="Proteomes" id="UP000597444">
    <property type="component" value="Unassembled WGS sequence"/>
</dbReference>
<proteinExistence type="predicted"/>
<dbReference type="AlphaFoldDB" id="A0A8J3IMM4"/>
<evidence type="ECO:0000313" key="1">
    <source>
        <dbReference type="EMBL" id="GHO93927.1"/>
    </source>
</evidence>
<comment type="caution">
    <text evidence="1">The sequence shown here is derived from an EMBL/GenBank/DDBJ whole genome shotgun (WGS) entry which is preliminary data.</text>
</comment>
<accession>A0A8J3IMM4</accession>
<sequence>MGLFDAIRKFLNDERAESDISRHFWEQVTNGEIEFDPETMCSVCGYSLCDDCFGCLRAECETHCTCHREE</sequence>
<evidence type="ECO:0000313" key="2">
    <source>
        <dbReference type="Proteomes" id="UP000597444"/>
    </source>
</evidence>
<protein>
    <submittedName>
        <fullName evidence="1">Uncharacterized protein</fullName>
    </submittedName>
</protein>
<organism evidence="1 2">
    <name type="scientific">Reticulibacter mediterranei</name>
    <dbReference type="NCBI Taxonomy" id="2778369"/>
    <lineage>
        <taxon>Bacteria</taxon>
        <taxon>Bacillati</taxon>
        <taxon>Chloroflexota</taxon>
        <taxon>Ktedonobacteria</taxon>
        <taxon>Ktedonobacterales</taxon>
        <taxon>Reticulibacteraceae</taxon>
        <taxon>Reticulibacter</taxon>
    </lineage>
</organism>
<dbReference type="EMBL" id="BNJK01000001">
    <property type="protein sequence ID" value="GHO93927.1"/>
    <property type="molecule type" value="Genomic_DNA"/>
</dbReference>
<gene>
    <name evidence="1" type="ORF">KSF_039750</name>
</gene>
<keyword evidence="2" id="KW-1185">Reference proteome</keyword>
<name>A0A8J3IMM4_9CHLR</name>